<feature type="active site" description="Proton donor" evidence="9 10">
    <location>
        <position position="101"/>
    </location>
</feature>
<keyword evidence="14" id="KW-1185">Reference proteome</keyword>
<dbReference type="GO" id="GO:0003855">
    <property type="term" value="F:3-dehydroquinate dehydratase activity"/>
    <property type="evidence" value="ECO:0007669"/>
    <property type="project" value="UniProtKB-UniRule"/>
</dbReference>
<evidence type="ECO:0000256" key="10">
    <source>
        <dbReference type="PIRSR" id="PIRSR001399-1"/>
    </source>
</evidence>
<organism evidence="13 14">
    <name type="scientific">Hansschlegelia quercus</name>
    <dbReference type="NCBI Taxonomy" id="2528245"/>
    <lineage>
        <taxon>Bacteria</taxon>
        <taxon>Pseudomonadati</taxon>
        <taxon>Pseudomonadota</taxon>
        <taxon>Alphaproteobacteria</taxon>
        <taxon>Hyphomicrobiales</taxon>
        <taxon>Methylopilaceae</taxon>
        <taxon>Hansschlegelia</taxon>
    </lineage>
</organism>
<dbReference type="OrthoDB" id="9790793at2"/>
<dbReference type="InterPro" id="IPR036441">
    <property type="entry name" value="DHquinase_II_sf"/>
</dbReference>
<dbReference type="PROSITE" id="PS01029">
    <property type="entry name" value="DEHYDROQUINASE_II"/>
    <property type="match status" value="1"/>
</dbReference>
<dbReference type="GO" id="GO:0009423">
    <property type="term" value="P:chorismate biosynthetic process"/>
    <property type="evidence" value="ECO:0007669"/>
    <property type="project" value="UniProtKB-UniRule"/>
</dbReference>
<sequence>MKPVVFVLNGPNLNLLGSREPAVYGSLTLEDLEARARDVGHEVGLTVDCRQSNHEGALVDWIQEAGRSAQGIVLNAGAFTHTSVAIHDALRSVATPTIEVHLSNVHARESFRHHSYVSAVAAGIIIGLGVDGYDFALRALARRIGATASSALA</sequence>
<dbReference type="GO" id="GO:0009073">
    <property type="term" value="P:aromatic amino acid family biosynthetic process"/>
    <property type="evidence" value="ECO:0007669"/>
    <property type="project" value="UniProtKB-KW"/>
</dbReference>
<dbReference type="PANTHER" id="PTHR21272:SF3">
    <property type="entry name" value="CATABOLIC 3-DEHYDROQUINASE"/>
    <property type="match status" value="1"/>
</dbReference>
<feature type="binding site" evidence="9 11">
    <location>
        <position position="81"/>
    </location>
    <ligand>
        <name>substrate</name>
    </ligand>
</feature>
<comment type="similarity">
    <text evidence="4 9">Belongs to the type-II 3-dehydroquinase family.</text>
</comment>
<feature type="site" description="Transition state stabilizer" evidence="9 12">
    <location>
        <position position="19"/>
    </location>
</feature>
<dbReference type="InterPro" id="IPR018509">
    <property type="entry name" value="DHquinase_II_CS"/>
</dbReference>
<evidence type="ECO:0000256" key="7">
    <source>
        <dbReference type="ARBA" id="ARBA00023141"/>
    </source>
</evidence>
<evidence type="ECO:0000256" key="11">
    <source>
        <dbReference type="PIRSR" id="PIRSR001399-2"/>
    </source>
</evidence>
<accession>A0A4Q9GIU5</accession>
<dbReference type="CDD" id="cd00466">
    <property type="entry name" value="DHQase_II"/>
    <property type="match status" value="1"/>
</dbReference>
<evidence type="ECO:0000256" key="8">
    <source>
        <dbReference type="ARBA" id="ARBA00023239"/>
    </source>
</evidence>
<dbReference type="Proteomes" id="UP000291613">
    <property type="component" value="Unassembled WGS sequence"/>
</dbReference>
<gene>
    <name evidence="9 13" type="primary">aroQ</name>
    <name evidence="13" type="ORF">EYR15_04820</name>
</gene>
<dbReference type="EMBL" id="SIUB01000002">
    <property type="protein sequence ID" value="TBN54179.1"/>
    <property type="molecule type" value="Genomic_DNA"/>
</dbReference>
<comment type="catalytic activity">
    <reaction evidence="1 9">
        <text>3-dehydroquinate = 3-dehydroshikimate + H2O</text>
        <dbReference type="Rhea" id="RHEA:21096"/>
        <dbReference type="ChEBI" id="CHEBI:15377"/>
        <dbReference type="ChEBI" id="CHEBI:16630"/>
        <dbReference type="ChEBI" id="CHEBI:32364"/>
        <dbReference type="EC" id="4.2.1.10"/>
    </reaction>
</comment>
<feature type="binding site" evidence="9 11">
    <location>
        <position position="75"/>
    </location>
    <ligand>
        <name>substrate</name>
    </ligand>
</feature>
<evidence type="ECO:0000256" key="1">
    <source>
        <dbReference type="ARBA" id="ARBA00001864"/>
    </source>
</evidence>
<dbReference type="NCBIfam" id="NF003807">
    <property type="entry name" value="PRK05395.1-4"/>
    <property type="match status" value="1"/>
</dbReference>
<reference evidence="13 14" key="1">
    <citation type="submission" date="2019-02" db="EMBL/GenBank/DDBJ databases">
        <title>Hansschlegelia quercus sp. nov., a novel methylotrophic bacterium from buds of oak (Quercus robur L.).</title>
        <authorList>
            <person name="Agafonova N.V."/>
            <person name="Kaparullina E.N."/>
            <person name="Grouzdev D.S."/>
            <person name="Doronina N.V."/>
        </authorList>
    </citation>
    <scope>NUCLEOTIDE SEQUENCE [LARGE SCALE GENOMIC DNA]</scope>
    <source>
        <strain evidence="13 14">Dub</strain>
    </source>
</reference>
<dbReference type="NCBIfam" id="NF003806">
    <property type="entry name" value="PRK05395.1-3"/>
    <property type="match status" value="1"/>
</dbReference>
<feature type="binding site" evidence="9 11">
    <location>
        <begin position="102"/>
        <end position="103"/>
    </location>
    <ligand>
        <name>substrate</name>
    </ligand>
</feature>
<dbReference type="NCBIfam" id="TIGR01088">
    <property type="entry name" value="aroQ"/>
    <property type="match status" value="1"/>
</dbReference>
<dbReference type="AlphaFoldDB" id="A0A4Q9GIU5"/>
<keyword evidence="8 9" id="KW-0456">Lyase</keyword>
<evidence type="ECO:0000313" key="13">
    <source>
        <dbReference type="EMBL" id="TBN54179.1"/>
    </source>
</evidence>
<evidence type="ECO:0000256" key="12">
    <source>
        <dbReference type="PIRSR" id="PIRSR001399-3"/>
    </source>
</evidence>
<dbReference type="GO" id="GO:0019631">
    <property type="term" value="P:quinate catabolic process"/>
    <property type="evidence" value="ECO:0007669"/>
    <property type="project" value="TreeGrafter"/>
</dbReference>
<dbReference type="PIRSF" id="PIRSF001399">
    <property type="entry name" value="DHquinase_II"/>
    <property type="match status" value="1"/>
</dbReference>
<evidence type="ECO:0000256" key="4">
    <source>
        <dbReference type="ARBA" id="ARBA00011037"/>
    </source>
</evidence>
<evidence type="ECO:0000313" key="14">
    <source>
        <dbReference type="Proteomes" id="UP000291613"/>
    </source>
</evidence>
<dbReference type="InterPro" id="IPR001874">
    <property type="entry name" value="DHquinase_II"/>
</dbReference>
<dbReference type="EC" id="4.2.1.10" evidence="6 9"/>
<keyword evidence="9" id="KW-0028">Amino-acid biosynthesis</keyword>
<name>A0A4Q9GIU5_9HYPH</name>
<evidence type="ECO:0000256" key="6">
    <source>
        <dbReference type="ARBA" id="ARBA00012060"/>
    </source>
</evidence>
<protein>
    <recommendedName>
        <fullName evidence="6 9">3-dehydroquinate dehydratase</fullName>
        <shortName evidence="9">3-dehydroquinase</shortName>
        <ecNumber evidence="6 9">4.2.1.10</ecNumber>
    </recommendedName>
    <alternativeName>
        <fullName evidence="9">Type II DHQase</fullName>
    </alternativeName>
</protein>
<dbReference type="PANTHER" id="PTHR21272">
    <property type="entry name" value="CATABOLIC 3-DEHYDROQUINASE"/>
    <property type="match status" value="1"/>
</dbReference>
<dbReference type="SUPFAM" id="SSF52304">
    <property type="entry name" value="Type II 3-dehydroquinate dehydratase"/>
    <property type="match status" value="1"/>
</dbReference>
<dbReference type="Pfam" id="PF01220">
    <property type="entry name" value="DHquinase_II"/>
    <property type="match status" value="1"/>
</dbReference>
<comment type="caution">
    <text evidence="13">The sequence shown here is derived from an EMBL/GenBank/DDBJ whole genome shotgun (WGS) entry which is preliminary data.</text>
</comment>
<dbReference type="UniPathway" id="UPA00053">
    <property type="reaction ID" value="UER00086"/>
</dbReference>
<comment type="pathway">
    <text evidence="3 9">Metabolic intermediate biosynthesis; chorismate biosynthesis; chorismate from D-erythrose 4-phosphate and phosphoenolpyruvate: step 3/7.</text>
</comment>
<evidence type="ECO:0000256" key="3">
    <source>
        <dbReference type="ARBA" id="ARBA00004902"/>
    </source>
</evidence>
<evidence type="ECO:0000256" key="5">
    <source>
        <dbReference type="ARBA" id="ARBA00011193"/>
    </source>
</evidence>
<comment type="subunit">
    <text evidence="5 9">Homododecamer.</text>
</comment>
<proteinExistence type="inferred from homology"/>
<dbReference type="NCBIfam" id="NF003805">
    <property type="entry name" value="PRK05395.1-2"/>
    <property type="match status" value="1"/>
</dbReference>
<feature type="binding site" evidence="9 11">
    <location>
        <position position="88"/>
    </location>
    <ligand>
        <name>substrate</name>
    </ligand>
</feature>
<dbReference type="GO" id="GO:0008652">
    <property type="term" value="P:amino acid biosynthetic process"/>
    <property type="evidence" value="ECO:0007669"/>
    <property type="project" value="UniProtKB-KW"/>
</dbReference>
<dbReference type="HAMAP" id="MF_00169">
    <property type="entry name" value="AroQ"/>
    <property type="match status" value="1"/>
</dbReference>
<evidence type="ECO:0000256" key="9">
    <source>
        <dbReference type="HAMAP-Rule" id="MF_00169"/>
    </source>
</evidence>
<evidence type="ECO:0000256" key="2">
    <source>
        <dbReference type="ARBA" id="ARBA00003924"/>
    </source>
</evidence>
<dbReference type="RefSeq" id="WP_131001772.1">
    <property type="nucleotide sequence ID" value="NZ_JBHSZR010000005.1"/>
</dbReference>
<dbReference type="Gene3D" id="3.40.50.9100">
    <property type="entry name" value="Dehydroquinase, class II"/>
    <property type="match status" value="1"/>
</dbReference>
<feature type="binding site" evidence="9 11">
    <location>
        <position position="112"/>
    </location>
    <ligand>
        <name>substrate</name>
    </ligand>
</feature>
<keyword evidence="7 9" id="KW-0057">Aromatic amino acid biosynthesis</keyword>
<comment type="function">
    <text evidence="2 9">Catalyzes a trans-dehydration via an enolate intermediate.</text>
</comment>
<feature type="active site" description="Proton acceptor" evidence="9 10">
    <location>
        <position position="24"/>
    </location>
</feature>